<reference evidence="7" key="1">
    <citation type="submission" date="2020-10" db="EMBL/GenBank/DDBJ databases">
        <authorList>
            <person name="Gilroy R."/>
        </authorList>
    </citation>
    <scope>NUCLEOTIDE SEQUENCE</scope>
    <source>
        <strain evidence="7">11159</strain>
    </source>
</reference>
<comment type="similarity">
    <text evidence="2">Belongs to the nitroreductase family.</text>
</comment>
<name>A0A9D9DHP0_9BACL</name>
<reference evidence="7" key="2">
    <citation type="journal article" date="2021" name="PeerJ">
        <title>Extensive microbial diversity within the chicken gut microbiome revealed by metagenomics and culture.</title>
        <authorList>
            <person name="Gilroy R."/>
            <person name="Ravi A."/>
            <person name="Getino M."/>
            <person name="Pursley I."/>
            <person name="Horton D.L."/>
            <person name="Alikhan N.F."/>
            <person name="Baker D."/>
            <person name="Gharbi K."/>
            <person name="Hall N."/>
            <person name="Watson M."/>
            <person name="Adriaenssens E.M."/>
            <person name="Foster-Nyarko E."/>
            <person name="Jarju S."/>
            <person name="Secka A."/>
            <person name="Antonio M."/>
            <person name="Oren A."/>
            <person name="Chaudhuri R.R."/>
            <person name="La Ragione R."/>
            <person name="Hildebrand F."/>
            <person name="Pallen M.J."/>
        </authorList>
    </citation>
    <scope>NUCLEOTIDE SEQUENCE</scope>
    <source>
        <strain evidence="7">11159</strain>
    </source>
</reference>
<dbReference type="AlphaFoldDB" id="A0A9D9DHP0"/>
<dbReference type="PANTHER" id="PTHR43673">
    <property type="entry name" value="NAD(P)H NITROREDUCTASE YDGI-RELATED"/>
    <property type="match status" value="1"/>
</dbReference>
<comment type="cofactor">
    <cofactor evidence="1">
        <name>FMN</name>
        <dbReference type="ChEBI" id="CHEBI:58210"/>
    </cofactor>
</comment>
<evidence type="ECO:0000256" key="1">
    <source>
        <dbReference type="ARBA" id="ARBA00001917"/>
    </source>
</evidence>
<evidence type="ECO:0000313" key="7">
    <source>
        <dbReference type="EMBL" id="MBO8427862.1"/>
    </source>
</evidence>
<keyword evidence="3" id="KW-0285">Flavoprotein</keyword>
<evidence type="ECO:0000313" key="8">
    <source>
        <dbReference type="Proteomes" id="UP000823613"/>
    </source>
</evidence>
<evidence type="ECO:0000256" key="5">
    <source>
        <dbReference type="ARBA" id="ARBA00023002"/>
    </source>
</evidence>
<dbReference type="SUPFAM" id="SSF55469">
    <property type="entry name" value="FMN-dependent nitroreductase-like"/>
    <property type="match status" value="1"/>
</dbReference>
<dbReference type="Gene3D" id="3.40.109.10">
    <property type="entry name" value="NADH Oxidase"/>
    <property type="match status" value="1"/>
</dbReference>
<evidence type="ECO:0000256" key="2">
    <source>
        <dbReference type="ARBA" id="ARBA00007118"/>
    </source>
</evidence>
<feature type="domain" description="Putative nitroreductase TM1586" evidence="6">
    <location>
        <begin position="6"/>
        <end position="163"/>
    </location>
</feature>
<keyword evidence="5" id="KW-0560">Oxidoreductase</keyword>
<sequence length="169" mass="19153">MIEFSDVIKNRRSVRDLSDTPLKENEILLIVEAGKLAPIAMGKYDKLLFTLIEKDELKKVKDNFLSSLNRDLFYGGSLLIIISQKDEIVDLYNQNAGCILENMMLEATNLGIGSVYLYSPIRVSRANPNLSKVLHIKEGYTPIAAAIFGYIKNNKINDKVNRKALIERY</sequence>
<dbReference type="PANTHER" id="PTHR43673:SF2">
    <property type="entry name" value="NITROREDUCTASE"/>
    <property type="match status" value="1"/>
</dbReference>
<proteinExistence type="inferred from homology"/>
<dbReference type="Proteomes" id="UP000823613">
    <property type="component" value="Unassembled WGS sequence"/>
</dbReference>
<dbReference type="GO" id="GO:0016491">
    <property type="term" value="F:oxidoreductase activity"/>
    <property type="evidence" value="ECO:0007669"/>
    <property type="project" value="UniProtKB-KW"/>
</dbReference>
<dbReference type="Pfam" id="PF14512">
    <property type="entry name" value="TM1586_NiRdase"/>
    <property type="match status" value="1"/>
</dbReference>
<organism evidence="7 8">
    <name type="scientific">Candidatus Onthovivens merdipullorum</name>
    <dbReference type="NCBI Taxonomy" id="2840889"/>
    <lineage>
        <taxon>Bacteria</taxon>
        <taxon>Bacillati</taxon>
        <taxon>Bacillota</taxon>
        <taxon>Bacilli</taxon>
        <taxon>Bacillales</taxon>
        <taxon>Candidatus Onthovivens</taxon>
    </lineage>
</organism>
<gene>
    <name evidence="7" type="ORF">IAC58_04885</name>
</gene>
<protein>
    <submittedName>
        <fullName evidence="7">Nitroreductase family protein</fullName>
    </submittedName>
</protein>
<dbReference type="EMBL" id="JADIMY010000095">
    <property type="protein sequence ID" value="MBO8427862.1"/>
    <property type="molecule type" value="Genomic_DNA"/>
</dbReference>
<accession>A0A9D9DHP0</accession>
<keyword evidence="4" id="KW-0288">FMN</keyword>
<evidence type="ECO:0000256" key="3">
    <source>
        <dbReference type="ARBA" id="ARBA00022630"/>
    </source>
</evidence>
<evidence type="ECO:0000256" key="4">
    <source>
        <dbReference type="ARBA" id="ARBA00022643"/>
    </source>
</evidence>
<dbReference type="InterPro" id="IPR000415">
    <property type="entry name" value="Nitroreductase-like"/>
</dbReference>
<evidence type="ECO:0000259" key="6">
    <source>
        <dbReference type="Pfam" id="PF14512"/>
    </source>
</evidence>
<comment type="caution">
    <text evidence="7">The sequence shown here is derived from an EMBL/GenBank/DDBJ whole genome shotgun (WGS) entry which is preliminary data.</text>
</comment>
<dbReference type="InterPro" id="IPR029478">
    <property type="entry name" value="TM1586_NiRdase"/>
</dbReference>